<protein>
    <recommendedName>
        <fullName evidence="5">Asparaginase</fullName>
    </recommendedName>
</protein>
<sequence>MTNFATDIEQGRRRRLSSSTSIESPEVSPSAEARVLVINTGGTIGMMYHNNVLCPEPNAFVKALRKLPILHDELYAQQTRLYDYYGPQENTLVLP</sequence>
<dbReference type="SUPFAM" id="SSF53774">
    <property type="entry name" value="Glutaminase/Asparaginase"/>
    <property type="match status" value="1"/>
</dbReference>
<evidence type="ECO:0000256" key="1">
    <source>
        <dbReference type="PROSITE-ProRule" id="PRU10099"/>
    </source>
</evidence>
<keyword evidence="4" id="KW-1185">Reference proteome</keyword>
<feature type="region of interest" description="Disordered" evidence="2">
    <location>
        <begin position="1"/>
        <end position="29"/>
    </location>
</feature>
<dbReference type="Gene3D" id="3.40.50.1170">
    <property type="entry name" value="L-asparaginase, N-terminal domain"/>
    <property type="match status" value="1"/>
</dbReference>
<evidence type="ECO:0000256" key="2">
    <source>
        <dbReference type="SAM" id="MobiDB-lite"/>
    </source>
</evidence>
<dbReference type="InterPro" id="IPR020827">
    <property type="entry name" value="Asparaginase/glutaminase_AS1"/>
</dbReference>
<accession>A0A8T2N9C8</accession>
<comment type="caution">
    <text evidence="3">The sequence shown here is derived from an EMBL/GenBank/DDBJ whole genome shotgun (WGS) entry which is preliminary data.</text>
</comment>
<dbReference type="InterPro" id="IPR036152">
    <property type="entry name" value="Asp/glu_Ase-like_sf"/>
</dbReference>
<evidence type="ECO:0000313" key="3">
    <source>
        <dbReference type="EMBL" id="KAG9336554.1"/>
    </source>
</evidence>
<proteinExistence type="predicted"/>
<name>A0A8T2N9C8_9TELE</name>
<reference evidence="3" key="1">
    <citation type="thesis" date="2021" institute="BYU ScholarsArchive" country="Provo, UT, USA">
        <title>Applications of and Algorithms for Genome Assembly and Genomic Analyses with an Emphasis on Marine Teleosts.</title>
        <authorList>
            <person name="Pickett B.D."/>
        </authorList>
    </citation>
    <scope>NUCLEOTIDE SEQUENCE</scope>
    <source>
        <strain evidence="3">HI-2016</strain>
    </source>
</reference>
<evidence type="ECO:0008006" key="5">
    <source>
        <dbReference type="Google" id="ProtNLM"/>
    </source>
</evidence>
<evidence type="ECO:0000313" key="4">
    <source>
        <dbReference type="Proteomes" id="UP000824540"/>
    </source>
</evidence>
<dbReference type="InterPro" id="IPR006034">
    <property type="entry name" value="Asparaginase/glutaminase-like"/>
</dbReference>
<gene>
    <name evidence="3" type="ORF">JZ751_002901</name>
</gene>
<dbReference type="EMBL" id="JAFBMS010000102">
    <property type="protein sequence ID" value="KAG9336554.1"/>
    <property type="molecule type" value="Genomic_DNA"/>
</dbReference>
<organism evidence="3 4">
    <name type="scientific">Albula glossodonta</name>
    <name type="common">roundjaw bonefish</name>
    <dbReference type="NCBI Taxonomy" id="121402"/>
    <lineage>
        <taxon>Eukaryota</taxon>
        <taxon>Metazoa</taxon>
        <taxon>Chordata</taxon>
        <taxon>Craniata</taxon>
        <taxon>Vertebrata</taxon>
        <taxon>Euteleostomi</taxon>
        <taxon>Actinopterygii</taxon>
        <taxon>Neopterygii</taxon>
        <taxon>Teleostei</taxon>
        <taxon>Albuliformes</taxon>
        <taxon>Albulidae</taxon>
        <taxon>Albula</taxon>
    </lineage>
</organism>
<dbReference type="OrthoDB" id="542841at2759"/>
<dbReference type="Proteomes" id="UP000824540">
    <property type="component" value="Unassembled WGS sequence"/>
</dbReference>
<dbReference type="InterPro" id="IPR037152">
    <property type="entry name" value="L-asparaginase_N_sf"/>
</dbReference>
<dbReference type="AlphaFoldDB" id="A0A8T2N9C8"/>
<dbReference type="GO" id="GO:0006528">
    <property type="term" value="P:asparagine metabolic process"/>
    <property type="evidence" value="ECO:0007669"/>
    <property type="project" value="UniProtKB-ARBA"/>
</dbReference>
<dbReference type="PROSITE" id="PS00144">
    <property type="entry name" value="ASN_GLN_ASE_1"/>
    <property type="match status" value="1"/>
</dbReference>
<dbReference type="PIRSF" id="PIRSF500176">
    <property type="entry name" value="L_ASNase"/>
    <property type="match status" value="1"/>
</dbReference>
<dbReference type="PIRSF" id="PIRSF001220">
    <property type="entry name" value="L-ASNase_gatD"/>
    <property type="match status" value="1"/>
</dbReference>
<feature type="compositionally biased region" description="Low complexity" evidence="2">
    <location>
        <begin position="17"/>
        <end position="29"/>
    </location>
</feature>
<feature type="active site" evidence="1">
    <location>
        <position position="43"/>
    </location>
</feature>